<dbReference type="PROSITE" id="PS51257">
    <property type="entry name" value="PROKAR_LIPOPROTEIN"/>
    <property type="match status" value="1"/>
</dbReference>
<dbReference type="InterPro" id="IPR006664">
    <property type="entry name" value="OMP_bac"/>
</dbReference>
<keyword evidence="5 6" id="KW-0449">Lipoprotein</keyword>
<dbReference type="InterPro" id="IPR036737">
    <property type="entry name" value="OmpA-like_sf"/>
</dbReference>
<reference evidence="8 9" key="1">
    <citation type="submission" date="2018-08" db="EMBL/GenBank/DDBJ databases">
        <title>Genomic Encyclopedia of Type Strains, Phase IV (KMG-IV): sequencing the most valuable type-strain genomes for metagenomic binning, comparative biology and taxonomic classification.</title>
        <authorList>
            <person name="Goeker M."/>
        </authorList>
    </citation>
    <scope>NUCLEOTIDE SEQUENCE [LARGE SCALE GENOMIC DNA]</scope>
    <source>
        <strain evidence="8 9">DSM 26022</strain>
    </source>
</reference>
<dbReference type="PRINTS" id="PR01021">
    <property type="entry name" value="OMPADOMAIN"/>
</dbReference>
<comment type="subunit">
    <text evidence="6">The Tol-Pal system is composed of five core proteins: the inner membrane proteins TolA, TolQ and TolR, the periplasmic protein TolB and the outer membrane protein Pal. They form a network linking the inner and outer membranes and the peptidoglycan layer.</text>
</comment>
<evidence type="ECO:0000256" key="5">
    <source>
        <dbReference type="ARBA" id="ARBA00023288"/>
    </source>
</evidence>
<dbReference type="AlphaFoldDB" id="A0A3E0H2Q8"/>
<evidence type="ECO:0000259" key="7">
    <source>
        <dbReference type="PROSITE" id="PS51123"/>
    </source>
</evidence>
<dbReference type="InterPro" id="IPR039001">
    <property type="entry name" value="Pal"/>
</dbReference>
<dbReference type="CDD" id="cd07185">
    <property type="entry name" value="OmpA_C-like"/>
    <property type="match status" value="1"/>
</dbReference>
<dbReference type="GO" id="GO:0009279">
    <property type="term" value="C:cell outer membrane"/>
    <property type="evidence" value="ECO:0007669"/>
    <property type="project" value="UniProtKB-SubCell"/>
</dbReference>
<organism evidence="8 9">
    <name type="scientific">Paraperlucidibaca baekdonensis</name>
    <dbReference type="NCBI Taxonomy" id="748120"/>
    <lineage>
        <taxon>Bacteria</taxon>
        <taxon>Pseudomonadati</taxon>
        <taxon>Pseudomonadota</taxon>
        <taxon>Gammaproteobacteria</taxon>
        <taxon>Moraxellales</taxon>
        <taxon>Moraxellaceae</taxon>
        <taxon>Paraperlucidibaca</taxon>
    </lineage>
</organism>
<accession>A0A3E0H2Q8</accession>
<dbReference type="Proteomes" id="UP000256774">
    <property type="component" value="Unassembled WGS sequence"/>
</dbReference>
<protein>
    <recommendedName>
        <fullName evidence="6">Peptidoglycan-associated lipoprotein</fullName>
        <shortName evidence="6">PAL</shortName>
    </recommendedName>
</protein>
<evidence type="ECO:0000256" key="6">
    <source>
        <dbReference type="HAMAP-Rule" id="MF_02204"/>
    </source>
</evidence>
<dbReference type="Pfam" id="PF00691">
    <property type="entry name" value="OmpA"/>
    <property type="match status" value="1"/>
</dbReference>
<dbReference type="InterPro" id="IPR050330">
    <property type="entry name" value="Bact_OuterMem_StrucFunc"/>
</dbReference>
<comment type="caution">
    <text evidence="8">The sequence shown here is derived from an EMBL/GenBank/DDBJ whole genome shotgun (WGS) entry which is preliminary data.</text>
</comment>
<comment type="function">
    <text evidence="6">Part of the Tol-Pal system, which plays a role in outer membrane invagination during cell division and is important for maintaining outer membrane integrity.</text>
</comment>
<feature type="domain" description="OmpA-like" evidence="7">
    <location>
        <begin position="85"/>
        <end position="201"/>
    </location>
</feature>
<keyword evidence="1 6" id="KW-0732">Signal</keyword>
<dbReference type="GO" id="GO:0051301">
    <property type="term" value="P:cell division"/>
    <property type="evidence" value="ECO:0007669"/>
    <property type="project" value="UniProtKB-UniRule"/>
</dbReference>
<dbReference type="InterPro" id="IPR006665">
    <property type="entry name" value="OmpA-like"/>
</dbReference>
<dbReference type="PANTHER" id="PTHR30329:SF21">
    <property type="entry name" value="LIPOPROTEIN YIAD-RELATED"/>
    <property type="match status" value="1"/>
</dbReference>
<keyword evidence="6" id="KW-0132">Cell division</keyword>
<dbReference type="RefSeq" id="WP_220375734.1">
    <property type="nucleotide sequence ID" value="NZ_QUNR01000003.1"/>
</dbReference>
<dbReference type="EMBL" id="QUNR01000003">
    <property type="protein sequence ID" value="REH37598.1"/>
    <property type="molecule type" value="Genomic_DNA"/>
</dbReference>
<keyword evidence="9" id="KW-1185">Reference proteome</keyword>
<dbReference type="Gene3D" id="3.30.1330.60">
    <property type="entry name" value="OmpA-like domain"/>
    <property type="match status" value="1"/>
</dbReference>
<sequence length="204" mass="21517">MSLSFHRALPKRHLMALLSASVLTVSLSGCSLFRSEPPPPPMAPDMSSDTLPEAVTVQSVDASLASIARCSPAQLQALLNAQSPEMAQLLRQSVYYFGTDASELSPDALASLNALAGVLQSAQGVSVQLAGHTDERGTHDYNLALGERRGNAVASYLQAQGASATQLDVVSFGKEKPVAEGSTEAAWQQNRRVEVAYSACDMTP</sequence>
<evidence type="ECO:0000256" key="4">
    <source>
        <dbReference type="ARBA" id="ARBA00023237"/>
    </source>
</evidence>
<comment type="similarity">
    <text evidence="6">Belongs to the Pal lipoprotein family.</text>
</comment>
<keyword evidence="3 6" id="KW-0564">Palmitate</keyword>
<dbReference type="PANTHER" id="PTHR30329">
    <property type="entry name" value="STATOR ELEMENT OF FLAGELLAR MOTOR COMPLEX"/>
    <property type="match status" value="1"/>
</dbReference>
<name>A0A3E0H2Q8_9GAMM</name>
<evidence type="ECO:0000313" key="8">
    <source>
        <dbReference type="EMBL" id="REH37598.1"/>
    </source>
</evidence>
<evidence type="ECO:0000256" key="2">
    <source>
        <dbReference type="ARBA" id="ARBA00023136"/>
    </source>
</evidence>
<evidence type="ECO:0000256" key="3">
    <source>
        <dbReference type="ARBA" id="ARBA00023139"/>
    </source>
</evidence>
<gene>
    <name evidence="6" type="primary">pal</name>
    <name evidence="8" type="ORF">DFR26_1374</name>
</gene>
<dbReference type="SUPFAM" id="SSF103088">
    <property type="entry name" value="OmpA-like"/>
    <property type="match status" value="1"/>
</dbReference>
<dbReference type="HAMAP" id="MF_02204">
    <property type="entry name" value="Pal"/>
    <property type="match status" value="1"/>
</dbReference>
<keyword evidence="2 6" id="KW-0472">Membrane</keyword>
<proteinExistence type="inferred from homology"/>
<keyword evidence="4 6" id="KW-0998">Cell outer membrane</keyword>
<dbReference type="PROSITE" id="PS51123">
    <property type="entry name" value="OMPA_2"/>
    <property type="match status" value="1"/>
</dbReference>
<evidence type="ECO:0000313" key="9">
    <source>
        <dbReference type="Proteomes" id="UP000256774"/>
    </source>
</evidence>
<keyword evidence="6" id="KW-0131">Cell cycle</keyword>
<evidence type="ECO:0000256" key="1">
    <source>
        <dbReference type="ARBA" id="ARBA00022729"/>
    </source>
</evidence>
<comment type="subcellular location">
    <subcellularLocation>
        <location evidence="6">Cell outer membrane</location>
        <topology evidence="6">Lipid-anchor</topology>
    </subcellularLocation>
</comment>